<sequence>MMDLIGLSFHLPHDRLPKSGLMEWEQSMCYAIYTILIGLFLIYSDAVLEPLALSELVGEGEWMVVALGWEMVFSIWPLLLMAMVVASALTFFGMRWLKWS</sequence>
<evidence type="ECO:0000313" key="3">
    <source>
        <dbReference type="Proteomes" id="UP000004491"/>
    </source>
</evidence>
<keyword evidence="1" id="KW-0812">Transmembrane</keyword>
<dbReference type="AlphaFoldDB" id="G2D8Y2"/>
<accession>G2D8Y2</accession>
<dbReference type="Proteomes" id="UP000004491">
    <property type="component" value="Unassembled WGS sequence"/>
</dbReference>
<comment type="caution">
    <text evidence="2">The sequence shown here is derived from an EMBL/GenBank/DDBJ whole genome shotgun (WGS) entry which is preliminary data.</text>
</comment>
<organism evidence="2 3">
    <name type="scientific">endosymbiont of Riftia pachyptila</name>
    <name type="common">vent Ph05</name>
    <dbReference type="NCBI Taxonomy" id="1048808"/>
    <lineage>
        <taxon>Bacteria</taxon>
        <taxon>Pseudomonadati</taxon>
        <taxon>Pseudomonadota</taxon>
        <taxon>Gammaproteobacteria</taxon>
        <taxon>sulfur-oxidizing symbionts</taxon>
    </lineage>
</organism>
<reference evidence="2" key="1">
    <citation type="journal article" date="2011" name="ISME J.">
        <title>The endosymbionts of the deep-sea tubeworms Riftia pachyptila and Tevnia jerichonana share an identical physiology as revealed by proteogenomic analyses.</title>
        <authorList>
            <person name="Gardebrecht A."/>
            <person name="Markert S."/>
            <person name="Felbeck H."/>
            <person name="Thuermer A."/>
            <person name="Albrecht D."/>
            <person name="Wollherr A."/>
            <person name="Kabisch J."/>
            <person name="Lehmann R."/>
            <person name="Daniel R."/>
            <person name="Liesegang H."/>
            <person name="Hecker M."/>
            <person name="Sievert S.M."/>
            <person name="Schweder T."/>
        </authorList>
    </citation>
    <scope>NUCLEOTIDE SEQUENCE [LARGE SCALE GENOMIC DNA]</scope>
</reference>
<evidence type="ECO:0000313" key="2">
    <source>
        <dbReference type="EMBL" id="EGV52849.1"/>
    </source>
</evidence>
<keyword evidence="3" id="KW-1185">Reference proteome</keyword>
<gene>
    <name evidence="2" type="ORF">Rifp1Sym_aa00070</name>
</gene>
<dbReference type="EMBL" id="AFOC01000001">
    <property type="protein sequence ID" value="EGV52849.1"/>
    <property type="molecule type" value="Genomic_DNA"/>
</dbReference>
<protein>
    <submittedName>
        <fullName evidence="2">Uncharacterized protein</fullName>
    </submittedName>
</protein>
<feature type="transmembrane region" description="Helical" evidence="1">
    <location>
        <begin position="73"/>
        <end position="94"/>
    </location>
</feature>
<feature type="transmembrane region" description="Helical" evidence="1">
    <location>
        <begin position="30"/>
        <end position="53"/>
    </location>
</feature>
<keyword evidence="1" id="KW-0472">Membrane</keyword>
<evidence type="ECO:0000256" key="1">
    <source>
        <dbReference type="SAM" id="Phobius"/>
    </source>
</evidence>
<proteinExistence type="predicted"/>
<keyword evidence="1" id="KW-1133">Transmembrane helix</keyword>
<name>G2D8Y2_9GAMM</name>